<dbReference type="PANTHER" id="PTHR38593">
    <property type="entry name" value="BLR2558 PROTEIN"/>
    <property type="match status" value="1"/>
</dbReference>
<dbReference type="InterPro" id="IPR025419">
    <property type="entry name" value="DUF4142"/>
</dbReference>
<reference evidence="3" key="2">
    <citation type="submission" date="2020-09" db="EMBL/GenBank/DDBJ databases">
        <authorList>
            <person name="Sun Q."/>
            <person name="Ohkuma M."/>
        </authorList>
    </citation>
    <scope>NUCLEOTIDE SEQUENCE</scope>
    <source>
        <strain evidence="3">JCM 31311</strain>
    </source>
</reference>
<gene>
    <name evidence="3" type="ORF">GCM10008957_53500</name>
</gene>
<dbReference type="PANTHER" id="PTHR38593:SF1">
    <property type="entry name" value="BLR2558 PROTEIN"/>
    <property type="match status" value="1"/>
</dbReference>
<keyword evidence="4" id="KW-1185">Reference proteome</keyword>
<proteinExistence type="predicted"/>
<feature type="domain" description="DUF4142" evidence="2">
    <location>
        <begin position="28"/>
        <end position="162"/>
    </location>
</feature>
<keyword evidence="1" id="KW-0732">Signal</keyword>
<sequence length="164" mass="16981">MKLSAALLAFASCAPMLSADPATLNNPDLQFAQAATGSNLFEIQSSQLAVTHSSSDAVKAFAQMLIADHTAAQASLAPLADAQHIPLPTVLPPDKQLKVVALGSLNGADFDAAFIKEQTLAHQLTLSVLQNELSAGVNADLKGYATAQVPVITMHLNTVAALKP</sequence>
<dbReference type="Pfam" id="PF13628">
    <property type="entry name" value="DUF4142"/>
    <property type="match status" value="1"/>
</dbReference>
<name>A0A918FH25_9DEIO</name>
<dbReference type="RefSeq" id="WP_189093592.1">
    <property type="nucleotide sequence ID" value="NZ_BMQL01000078.1"/>
</dbReference>
<evidence type="ECO:0000259" key="2">
    <source>
        <dbReference type="Pfam" id="PF13628"/>
    </source>
</evidence>
<evidence type="ECO:0000256" key="1">
    <source>
        <dbReference type="SAM" id="SignalP"/>
    </source>
</evidence>
<evidence type="ECO:0000313" key="4">
    <source>
        <dbReference type="Proteomes" id="UP000603865"/>
    </source>
</evidence>
<feature type="chain" id="PRO_5037595586" description="DUF4142 domain-containing protein" evidence="1">
    <location>
        <begin position="19"/>
        <end position="164"/>
    </location>
</feature>
<reference evidence="3" key="1">
    <citation type="journal article" date="2014" name="Int. J. Syst. Evol. Microbiol.">
        <title>Complete genome sequence of Corynebacterium casei LMG S-19264T (=DSM 44701T), isolated from a smear-ripened cheese.</title>
        <authorList>
            <consortium name="US DOE Joint Genome Institute (JGI-PGF)"/>
            <person name="Walter F."/>
            <person name="Albersmeier A."/>
            <person name="Kalinowski J."/>
            <person name="Ruckert C."/>
        </authorList>
    </citation>
    <scope>NUCLEOTIDE SEQUENCE</scope>
    <source>
        <strain evidence="3">JCM 31311</strain>
    </source>
</reference>
<comment type="caution">
    <text evidence="3">The sequence shown here is derived from an EMBL/GenBank/DDBJ whole genome shotgun (WGS) entry which is preliminary data.</text>
</comment>
<feature type="signal peptide" evidence="1">
    <location>
        <begin position="1"/>
        <end position="18"/>
    </location>
</feature>
<dbReference type="EMBL" id="BMQL01000078">
    <property type="protein sequence ID" value="GGR37282.1"/>
    <property type="molecule type" value="Genomic_DNA"/>
</dbReference>
<dbReference type="Gene3D" id="1.20.1260.10">
    <property type="match status" value="1"/>
</dbReference>
<dbReference type="Proteomes" id="UP000603865">
    <property type="component" value="Unassembled WGS sequence"/>
</dbReference>
<accession>A0A918FH25</accession>
<protein>
    <recommendedName>
        <fullName evidence="2">DUF4142 domain-containing protein</fullName>
    </recommendedName>
</protein>
<evidence type="ECO:0000313" key="3">
    <source>
        <dbReference type="EMBL" id="GGR37282.1"/>
    </source>
</evidence>
<organism evidence="3 4">
    <name type="scientific">Deinococcus ruber</name>
    <dbReference type="NCBI Taxonomy" id="1848197"/>
    <lineage>
        <taxon>Bacteria</taxon>
        <taxon>Thermotogati</taxon>
        <taxon>Deinococcota</taxon>
        <taxon>Deinococci</taxon>
        <taxon>Deinococcales</taxon>
        <taxon>Deinococcaceae</taxon>
        <taxon>Deinococcus</taxon>
    </lineage>
</organism>
<dbReference type="AlphaFoldDB" id="A0A918FH25"/>
<dbReference type="InterPro" id="IPR012347">
    <property type="entry name" value="Ferritin-like"/>
</dbReference>